<keyword evidence="5" id="KW-0804">Transcription</keyword>
<dbReference type="Gene3D" id="1.10.1740.10">
    <property type="match status" value="1"/>
</dbReference>
<dbReference type="InterPro" id="IPR014284">
    <property type="entry name" value="RNA_pol_sigma-70_dom"/>
</dbReference>
<dbReference type="Pfam" id="PF04542">
    <property type="entry name" value="Sigma70_r2"/>
    <property type="match status" value="1"/>
</dbReference>
<evidence type="ECO:0000256" key="6">
    <source>
        <dbReference type="SAM" id="MobiDB-lite"/>
    </source>
</evidence>
<dbReference type="Gene3D" id="1.10.10.10">
    <property type="entry name" value="Winged helix-like DNA-binding domain superfamily/Winged helix DNA-binding domain"/>
    <property type="match status" value="1"/>
</dbReference>
<dbReference type="EMBL" id="WJHE01001341">
    <property type="protein sequence ID" value="MST34983.1"/>
    <property type="molecule type" value="Genomic_DNA"/>
</dbReference>
<keyword evidence="4" id="KW-0238">DNA-binding</keyword>
<evidence type="ECO:0000313" key="9">
    <source>
        <dbReference type="EMBL" id="MST34983.1"/>
    </source>
</evidence>
<keyword evidence="3" id="KW-0731">Sigma factor</keyword>
<organism evidence="9 10">
    <name type="scientific">Acidiferrimicrobium australe</name>
    <dbReference type="NCBI Taxonomy" id="2664430"/>
    <lineage>
        <taxon>Bacteria</taxon>
        <taxon>Bacillati</taxon>
        <taxon>Actinomycetota</taxon>
        <taxon>Acidimicrobiia</taxon>
        <taxon>Acidimicrobiales</taxon>
        <taxon>Acidimicrobiaceae</taxon>
        <taxon>Acidiferrimicrobium</taxon>
    </lineage>
</organism>
<reference evidence="9 10" key="1">
    <citation type="submission" date="2019-11" db="EMBL/GenBank/DDBJ databases">
        <title>Acidiferrimicrobium australis gen. nov., sp. nov., an acidophilic and obligately heterotrophic, member of the Actinobacteria that catalyses dissimilatory oxido- reduction of iron isolated from metal-rich acidic water in Chile.</title>
        <authorList>
            <person name="Gonzalez D."/>
            <person name="Huber K."/>
            <person name="Hedrich S."/>
            <person name="Rojas-Villalobos C."/>
            <person name="Quatrini R."/>
            <person name="Dinamarca M.A."/>
            <person name="Schwarz A."/>
            <person name="Canales C."/>
            <person name="Nancucheo I."/>
        </authorList>
    </citation>
    <scope>NUCLEOTIDE SEQUENCE [LARGE SCALE GENOMIC DNA]</scope>
    <source>
        <strain evidence="9 10">USS-CCA1</strain>
    </source>
</reference>
<dbReference type="CDD" id="cd06171">
    <property type="entry name" value="Sigma70_r4"/>
    <property type="match status" value="1"/>
</dbReference>
<evidence type="ECO:0000256" key="1">
    <source>
        <dbReference type="ARBA" id="ARBA00010641"/>
    </source>
</evidence>
<dbReference type="InterPro" id="IPR007627">
    <property type="entry name" value="RNA_pol_sigma70_r2"/>
</dbReference>
<evidence type="ECO:0000256" key="5">
    <source>
        <dbReference type="ARBA" id="ARBA00023163"/>
    </source>
</evidence>
<dbReference type="InterPro" id="IPR039425">
    <property type="entry name" value="RNA_pol_sigma-70-like"/>
</dbReference>
<dbReference type="SUPFAM" id="SSF88659">
    <property type="entry name" value="Sigma3 and sigma4 domains of RNA polymerase sigma factors"/>
    <property type="match status" value="1"/>
</dbReference>
<feature type="domain" description="RNA polymerase sigma factor 70 region 4 type 2" evidence="8">
    <location>
        <begin position="136"/>
        <end position="188"/>
    </location>
</feature>
<dbReference type="Pfam" id="PF08281">
    <property type="entry name" value="Sigma70_r4_2"/>
    <property type="match status" value="1"/>
</dbReference>
<evidence type="ECO:0000256" key="4">
    <source>
        <dbReference type="ARBA" id="ARBA00023125"/>
    </source>
</evidence>
<keyword evidence="10" id="KW-1185">Reference proteome</keyword>
<keyword evidence="2" id="KW-0805">Transcription regulation</keyword>
<comment type="similarity">
    <text evidence="1">Belongs to the sigma-70 factor family. ECF subfamily.</text>
</comment>
<sequence length="202" mass="22561">APSTRSRRRRRAERPGPDLAPLVDAARSGDREALDELVAATYPDAYTLAYRLTGNEEDARDVVQEAYLRAQRGLGRFRGDAQFTTWLYRITANCASTLLLKRRRAATVPLTEELAVVDLRPERDPEWRATSQAEREAVAASLAGLPPRLRKVIVLRDIYDLPHQAIADQLGISEAAAKVRLHRARRRLKESLADRGKSGEPG</sequence>
<proteinExistence type="inferred from homology"/>
<evidence type="ECO:0000259" key="7">
    <source>
        <dbReference type="Pfam" id="PF04542"/>
    </source>
</evidence>
<comment type="caution">
    <text evidence="9">The sequence shown here is derived from an EMBL/GenBank/DDBJ whole genome shotgun (WGS) entry which is preliminary data.</text>
</comment>
<protein>
    <submittedName>
        <fullName evidence="9">Sigma-70 family RNA polymerase sigma factor</fullName>
    </submittedName>
</protein>
<gene>
    <name evidence="9" type="ORF">GHK86_19920</name>
</gene>
<dbReference type="PANTHER" id="PTHR43133:SF8">
    <property type="entry name" value="RNA POLYMERASE SIGMA FACTOR HI_1459-RELATED"/>
    <property type="match status" value="1"/>
</dbReference>
<dbReference type="NCBIfam" id="TIGR02937">
    <property type="entry name" value="sigma70-ECF"/>
    <property type="match status" value="1"/>
</dbReference>
<evidence type="ECO:0000256" key="2">
    <source>
        <dbReference type="ARBA" id="ARBA00023015"/>
    </source>
</evidence>
<evidence type="ECO:0000256" key="3">
    <source>
        <dbReference type="ARBA" id="ARBA00023082"/>
    </source>
</evidence>
<dbReference type="PANTHER" id="PTHR43133">
    <property type="entry name" value="RNA POLYMERASE ECF-TYPE SIGMA FACTO"/>
    <property type="match status" value="1"/>
</dbReference>
<feature type="region of interest" description="Disordered" evidence="6">
    <location>
        <begin position="1"/>
        <end position="23"/>
    </location>
</feature>
<name>A0ABW9QZ59_9ACTN</name>
<dbReference type="Proteomes" id="UP000437736">
    <property type="component" value="Unassembled WGS sequence"/>
</dbReference>
<dbReference type="SUPFAM" id="SSF88946">
    <property type="entry name" value="Sigma2 domain of RNA polymerase sigma factors"/>
    <property type="match status" value="1"/>
</dbReference>
<dbReference type="InterPro" id="IPR013249">
    <property type="entry name" value="RNA_pol_sigma70_r4_t2"/>
</dbReference>
<evidence type="ECO:0000259" key="8">
    <source>
        <dbReference type="Pfam" id="PF08281"/>
    </source>
</evidence>
<feature type="non-terminal residue" evidence="9">
    <location>
        <position position="1"/>
    </location>
</feature>
<dbReference type="InterPro" id="IPR013325">
    <property type="entry name" value="RNA_pol_sigma_r2"/>
</dbReference>
<accession>A0ABW9QZ59</accession>
<dbReference type="InterPro" id="IPR036388">
    <property type="entry name" value="WH-like_DNA-bd_sf"/>
</dbReference>
<feature type="compositionally biased region" description="Basic residues" evidence="6">
    <location>
        <begin position="1"/>
        <end position="12"/>
    </location>
</feature>
<feature type="domain" description="RNA polymerase sigma-70 region 2" evidence="7">
    <location>
        <begin position="37"/>
        <end position="104"/>
    </location>
</feature>
<dbReference type="InterPro" id="IPR013324">
    <property type="entry name" value="RNA_pol_sigma_r3/r4-like"/>
</dbReference>
<evidence type="ECO:0000313" key="10">
    <source>
        <dbReference type="Proteomes" id="UP000437736"/>
    </source>
</evidence>